<protein>
    <submittedName>
        <fullName evidence="2">Thermonuclease family protein</fullName>
    </submittedName>
</protein>
<proteinExistence type="predicted"/>
<organism evidence="2 3">
    <name type="scientific">Rhizobium deserti</name>
    <dbReference type="NCBI Taxonomy" id="2547961"/>
    <lineage>
        <taxon>Bacteria</taxon>
        <taxon>Pseudomonadati</taxon>
        <taxon>Pseudomonadota</taxon>
        <taxon>Alphaproteobacteria</taxon>
        <taxon>Hyphomicrobiales</taxon>
        <taxon>Rhizobiaceae</taxon>
        <taxon>Rhizobium/Agrobacterium group</taxon>
        <taxon>Rhizobium</taxon>
    </lineage>
</organism>
<reference evidence="2 3" key="1">
    <citation type="submission" date="2019-03" db="EMBL/GenBank/DDBJ databases">
        <title>Rhizobium sp. nov., an bacterium isolated from biocrust in Mu Us Desert.</title>
        <authorList>
            <person name="Lixiong L."/>
        </authorList>
    </citation>
    <scope>NUCLEOTIDE SEQUENCE [LARGE SCALE GENOMIC DNA]</scope>
    <source>
        <strain evidence="2 3">SPY-1</strain>
    </source>
</reference>
<keyword evidence="3" id="KW-1185">Reference proteome</keyword>
<dbReference type="OrthoDB" id="9805504at2"/>
<sequence length="188" mass="20650">MMRALRMVREGVLVIALFSLLLLIVAKLDRSQEVEISGPFHAIDGDTLAAGDERLRLTGLDAPELDQTCEDSGGAAWDCGRDARQLLARLVRQSAATCHGRGRDRYRRLLVTCRAGAGSINAELVRRGMAVAAGQFEQEQAAARGERQGIWAGEFDAPRDWRASRGLMDSPDTFSALLDWSKRLVGWP</sequence>
<dbReference type="InterPro" id="IPR016071">
    <property type="entry name" value="Staphylococal_nuclease_OB-fold"/>
</dbReference>
<comment type="caution">
    <text evidence="2">The sequence shown here is derived from an EMBL/GenBank/DDBJ whole genome shotgun (WGS) entry which is preliminary data.</text>
</comment>
<dbReference type="Gene3D" id="2.40.50.90">
    <property type="match status" value="1"/>
</dbReference>
<evidence type="ECO:0000313" key="3">
    <source>
        <dbReference type="Proteomes" id="UP000295238"/>
    </source>
</evidence>
<dbReference type="PANTHER" id="PTHR12302:SF26">
    <property type="entry name" value="BLR1266 PROTEIN"/>
    <property type="match status" value="1"/>
</dbReference>
<gene>
    <name evidence="2" type="ORF">E2F50_07270</name>
</gene>
<dbReference type="Pfam" id="PF00565">
    <property type="entry name" value="SNase"/>
    <property type="match status" value="1"/>
</dbReference>
<dbReference type="SMART" id="SM00318">
    <property type="entry name" value="SNc"/>
    <property type="match status" value="1"/>
</dbReference>
<dbReference type="EMBL" id="SMTL01000002">
    <property type="protein sequence ID" value="TDK36715.1"/>
    <property type="molecule type" value="Genomic_DNA"/>
</dbReference>
<name>A0A4V6PLY2_9HYPH</name>
<dbReference type="PANTHER" id="PTHR12302">
    <property type="entry name" value="EBNA2 BINDING PROTEIN P100"/>
    <property type="match status" value="1"/>
</dbReference>
<dbReference type="AlphaFoldDB" id="A0A4V6PLY2"/>
<accession>A0A4V6PLY2</accession>
<evidence type="ECO:0000313" key="2">
    <source>
        <dbReference type="EMBL" id="TDK36715.1"/>
    </source>
</evidence>
<dbReference type="SUPFAM" id="SSF50199">
    <property type="entry name" value="Staphylococcal nuclease"/>
    <property type="match status" value="1"/>
</dbReference>
<dbReference type="Proteomes" id="UP000295238">
    <property type="component" value="Unassembled WGS sequence"/>
</dbReference>
<feature type="domain" description="TNase-like" evidence="1">
    <location>
        <begin position="41"/>
        <end position="153"/>
    </location>
</feature>
<dbReference type="PROSITE" id="PS50830">
    <property type="entry name" value="TNASE_3"/>
    <property type="match status" value="1"/>
</dbReference>
<dbReference type="InterPro" id="IPR035437">
    <property type="entry name" value="SNase_OB-fold_sf"/>
</dbReference>
<evidence type="ECO:0000259" key="1">
    <source>
        <dbReference type="PROSITE" id="PS50830"/>
    </source>
</evidence>